<sequence>MANEGDKNVGGASGIVVDENRGREESRQGDKRSRGASRDTVANLAKRMVGVKTSMLELKERVKKSHRHLEALGSDFPELREDFKSALNVLGGNLGCEIHDLRGMLMGEITRMRGEWGRGNTSNIAPKVKVLKPSPFMGKREARAVDDLLWEMEQYMEDIERGTCTINTWADFVQDELKKQFYLKNAKHEEKSRLHKLKHSGMTREMEKTELERRGVQDLSTAIAHAHALIDLVEWRSRKSTNEDSGDEQVGGEKQVKDLDDRAQRPPRKEITKESPAVGAKNKVRVESPKIRAKSKRAPKVETKDEAKRLGLETMKDIGWIKAVNGDAKAISGVAQGVKPKIEGWGGELDLLVVAMDDYKLVLEMEFFDKVWFTDGVVETHSFLIIAILLSLFSLIAYQGVHGTDPHIFRMDQGNLEHWNKLSLRVFEIYADLLKLLADAIVYSALKVSDVLSYMAPGYITTGNRKE</sequence>
<feature type="compositionally biased region" description="Basic and acidic residues" evidence="1">
    <location>
        <begin position="254"/>
        <end position="273"/>
    </location>
</feature>
<reference evidence="2" key="2">
    <citation type="submission" date="2022-01" db="EMBL/GenBank/DDBJ databases">
        <authorList>
            <person name="Yamashiro T."/>
            <person name="Shiraishi A."/>
            <person name="Satake H."/>
            <person name="Nakayama K."/>
        </authorList>
    </citation>
    <scope>NUCLEOTIDE SEQUENCE</scope>
</reference>
<keyword evidence="3" id="KW-1185">Reference proteome</keyword>
<dbReference type="EMBL" id="BQNB010013379">
    <property type="protein sequence ID" value="GJT15211.1"/>
    <property type="molecule type" value="Genomic_DNA"/>
</dbReference>
<feature type="region of interest" description="Disordered" evidence="1">
    <location>
        <begin position="240"/>
        <end position="283"/>
    </location>
</feature>
<evidence type="ECO:0000313" key="3">
    <source>
        <dbReference type="Proteomes" id="UP001151760"/>
    </source>
</evidence>
<reference evidence="2" key="1">
    <citation type="journal article" date="2022" name="Int. J. Mol. Sci.">
        <title>Draft Genome of Tanacetum Coccineum: Genomic Comparison of Closely Related Tanacetum-Family Plants.</title>
        <authorList>
            <person name="Yamashiro T."/>
            <person name="Shiraishi A."/>
            <person name="Nakayama K."/>
            <person name="Satake H."/>
        </authorList>
    </citation>
    <scope>NUCLEOTIDE SEQUENCE</scope>
</reference>
<gene>
    <name evidence="2" type="ORF">Tco_0873917</name>
</gene>
<proteinExistence type="predicted"/>
<name>A0ABQ5BNA3_9ASTR</name>
<comment type="caution">
    <text evidence="2">The sequence shown here is derived from an EMBL/GenBank/DDBJ whole genome shotgun (WGS) entry which is preliminary data.</text>
</comment>
<protein>
    <submittedName>
        <fullName evidence="2">Uncharacterized protein</fullName>
    </submittedName>
</protein>
<organism evidence="2 3">
    <name type="scientific">Tanacetum coccineum</name>
    <dbReference type="NCBI Taxonomy" id="301880"/>
    <lineage>
        <taxon>Eukaryota</taxon>
        <taxon>Viridiplantae</taxon>
        <taxon>Streptophyta</taxon>
        <taxon>Embryophyta</taxon>
        <taxon>Tracheophyta</taxon>
        <taxon>Spermatophyta</taxon>
        <taxon>Magnoliopsida</taxon>
        <taxon>eudicotyledons</taxon>
        <taxon>Gunneridae</taxon>
        <taxon>Pentapetalae</taxon>
        <taxon>asterids</taxon>
        <taxon>campanulids</taxon>
        <taxon>Asterales</taxon>
        <taxon>Asteraceae</taxon>
        <taxon>Asteroideae</taxon>
        <taxon>Anthemideae</taxon>
        <taxon>Anthemidinae</taxon>
        <taxon>Tanacetum</taxon>
    </lineage>
</organism>
<feature type="compositionally biased region" description="Basic and acidic residues" evidence="1">
    <location>
        <begin position="18"/>
        <end position="37"/>
    </location>
</feature>
<accession>A0ABQ5BNA3</accession>
<evidence type="ECO:0000313" key="2">
    <source>
        <dbReference type="EMBL" id="GJT15211.1"/>
    </source>
</evidence>
<evidence type="ECO:0000256" key="1">
    <source>
        <dbReference type="SAM" id="MobiDB-lite"/>
    </source>
</evidence>
<feature type="region of interest" description="Disordered" evidence="1">
    <location>
        <begin position="1"/>
        <end position="40"/>
    </location>
</feature>
<dbReference type="Proteomes" id="UP001151760">
    <property type="component" value="Unassembled WGS sequence"/>
</dbReference>